<evidence type="ECO:0000313" key="2">
    <source>
        <dbReference type="Proteomes" id="UP000308836"/>
    </source>
</evidence>
<proteinExistence type="predicted"/>
<gene>
    <name evidence="1" type="ORF">E5336_05925</name>
</gene>
<protein>
    <submittedName>
        <fullName evidence="1">RNA polymerase sigma factor</fullName>
    </submittedName>
</protein>
<keyword evidence="2" id="KW-1185">Reference proteome</keyword>
<name>A0AC61R7Z2_9FIRM</name>
<organism evidence="1 2">
    <name type="scientific">Dubosiella muris</name>
    <dbReference type="NCBI Taxonomy" id="3038133"/>
    <lineage>
        <taxon>Bacteria</taxon>
        <taxon>Bacillati</taxon>
        <taxon>Bacillota</taxon>
        <taxon>Erysipelotrichia</taxon>
        <taxon>Erysipelotrichales</taxon>
        <taxon>Erysipelotrichaceae</taxon>
        <taxon>Dubosiella</taxon>
    </lineage>
</organism>
<reference evidence="1" key="1">
    <citation type="submission" date="2019-04" db="EMBL/GenBank/DDBJ databases">
        <title>Microbes associate with the intestines of laboratory mice.</title>
        <authorList>
            <person name="Navarre W."/>
            <person name="Wong E."/>
            <person name="Huang K."/>
            <person name="Tropini C."/>
            <person name="Ng K."/>
            <person name="Yu B."/>
        </authorList>
    </citation>
    <scope>NUCLEOTIDE SEQUENCE</scope>
    <source>
        <strain evidence="1">NM09_H32</strain>
    </source>
</reference>
<accession>A0AC61R7Z2</accession>
<sequence>MRIPVEILIPRYKDHLFGAAFSVTQNQADAQDAVQNTFIRYHQSSQAFDGEEHIRLWLFRTVYNQAKDIRKSFWKRNKVSLDEVVDAYYPATSSHRDLFEAVLRLPEKQRSAMQLYYYEDYSIKEIAAILGCKEAAVKKRLSRARATLKQKLQEEWDENE</sequence>
<comment type="caution">
    <text evidence="1">The sequence shown here is derived from an EMBL/GenBank/DDBJ whole genome shotgun (WGS) entry which is preliminary data.</text>
</comment>
<evidence type="ECO:0000313" key="1">
    <source>
        <dbReference type="EMBL" id="TGY66025.1"/>
    </source>
</evidence>
<dbReference type="EMBL" id="SRYG01000010">
    <property type="protein sequence ID" value="TGY66025.1"/>
    <property type="molecule type" value="Genomic_DNA"/>
</dbReference>
<dbReference type="Proteomes" id="UP000308836">
    <property type="component" value="Unassembled WGS sequence"/>
</dbReference>